<accession>A0ACC0CJH2</accession>
<evidence type="ECO:0000313" key="2">
    <source>
        <dbReference type="Proteomes" id="UP001497680"/>
    </source>
</evidence>
<dbReference type="Proteomes" id="UP001497680">
    <property type="component" value="Unassembled WGS sequence"/>
</dbReference>
<protein>
    <submittedName>
        <fullName evidence="1">Uncharacterized protein</fullName>
    </submittedName>
</protein>
<name>A0ACC0CJH2_9PEZI</name>
<sequence length="276" mass="31605">MDDKRKWGDQHINRSIKQVDTTTWLIGDLTLHRSPNLSDKAACAWNDDGDQSSYYLVKQHPGAFVSATPPNSPHVQLIHESGDASAIWSIGTNVVCKVRYLREEVTPESVTLEFVRSKNPSFGAPEVLFHTFSNVRSFLFIRRLPGRTLDDAWPTLGEYWKRYYVNAVGDQVDNMDKRFIPKHFLITPRGSYNFSSVLTGCKAIGMDYSNIIFYHANLRPANIIIRTKLHLSNGIDLSNSSSENPTWWRSEMQKALEVRGFEDYPGAWVTWRQGYE</sequence>
<gene>
    <name evidence="1" type="ORF">F4821DRAFT_273786</name>
</gene>
<keyword evidence="2" id="KW-1185">Reference proteome</keyword>
<organism evidence="1 2">
    <name type="scientific">Hypoxylon rubiginosum</name>
    <dbReference type="NCBI Taxonomy" id="110542"/>
    <lineage>
        <taxon>Eukaryota</taxon>
        <taxon>Fungi</taxon>
        <taxon>Dikarya</taxon>
        <taxon>Ascomycota</taxon>
        <taxon>Pezizomycotina</taxon>
        <taxon>Sordariomycetes</taxon>
        <taxon>Xylariomycetidae</taxon>
        <taxon>Xylariales</taxon>
        <taxon>Hypoxylaceae</taxon>
        <taxon>Hypoxylon</taxon>
    </lineage>
</organism>
<reference evidence="1 2" key="1">
    <citation type="journal article" date="2022" name="New Phytol.">
        <title>Ecological generalism drives hyperdiversity of secondary metabolite gene clusters in xylarialean endophytes.</title>
        <authorList>
            <person name="Franco M.E.E."/>
            <person name="Wisecaver J.H."/>
            <person name="Arnold A.E."/>
            <person name="Ju Y.M."/>
            <person name="Slot J.C."/>
            <person name="Ahrendt S."/>
            <person name="Moore L.P."/>
            <person name="Eastman K.E."/>
            <person name="Scott K."/>
            <person name="Konkel Z."/>
            <person name="Mondo S.J."/>
            <person name="Kuo A."/>
            <person name="Hayes R.D."/>
            <person name="Haridas S."/>
            <person name="Andreopoulos B."/>
            <person name="Riley R."/>
            <person name="LaButti K."/>
            <person name="Pangilinan J."/>
            <person name="Lipzen A."/>
            <person name="Amirebrahimi M."/>
            <person name="Yan J."/>
            <person name="Adam C."/>
            <person name="Keymanesh K."/>
            <person name="Ng V."/>
            <person name="Louie K."/>
            <person name="Northen T."/>
            <person name="Drula E."/>
            <person name="Henrissat B."/>
            <person name="Hsieh H.M."/>
            <person name="Youens-Clark K."/>
            <person name="Lutzoni F."/>
            <person name="Miadlikowska J."/>
            <person name="Eastwood D.C."/>
            <person name="Hamelin R.C."/>
            <person name="Grigoriev I.V."/>
            <person name="U'Ren J.M."/>
        </authorList>
    </citation>
    <scope>NUCLEOTIDE SEQUENCE [LARGE SCALE GENOMIC DNA]</scope>
    <source>
        <strain evidence="1 2">ER1909</strain>
    </source>
</reference>
<proteinExistence type="predicted"/>
<comment type="caution">
    <text evidence="1">The sequence shown here is derived from an EMBL/GenBank/DDBJ whole genome shotgun (WGS) entry which is preliminary data.</text>
</comment>
<evidence type="ECO:0000313" key="1">
    <source>
        <dbReference type="EMBL" id="KAI6080534.1"/>
    </source>
</evidence>
<dbReference type="EMBL" id="MU394437">
    <property type="protein sequence ID" value="KAI6080534.1"/>
    <property type="molecule type" value="Genomic_DNA"/>
</dbReference>